<organism evidence="2 3">
    <name type="scientific">Hydra vulgaris</name>
    <name type="common">Hydra</name>
    <name type="synonym">Hydra attenuata</name>
    <dbReference type="NCBI Taxonomy" id="6087"/>
    <lineage>
        <taxon>Eukaryota</taxon>
        <taxon>Metazoa</taxon>
        <taxon>Cnidaria</taxon>
        <taxon>Hydrozoa</taxon>
        <taxon>Hydroidolina</taxon>
        <taxon>Anthoathecata</taxon>
        <taxon>Aplanulata</taxon>
        <taxon>Hydridae</taxon>
        <taxon>Hydra</taxon>
    </lineage>
</organism>
<sequence>MSVTQPNNQVNCNKEDENLNGLSFNINEIKTQPETKRRMPSDLQLKLEMQLQKSRQARASRSYYINKFSEKDQQTEKVPLILMDQSSTEQQYKVGTFQSSQSYQNYTSDCSDQLLKDGFRLDELTDNEDLDLLPHPTVRSTPWCTCENISCSIQ</sequence>
<gene>
    <name evidence="3" type="primary">LOC136090217</name>
</gene>
<evidence type="ECO:0000313" key="3">
    <source>
        <dbReference type="RefSeq" id="XP_065672485.1"/>
    </source>
</evidence>
<accession>A0ABM4DDL6</accession>
<name>A0ABM4DDL6_HYDVU</name>
<dbReference type="GeneID" id="136090217"/>
<reference evidence="3" key="1">
    <citation type="submission" date="2025-08" db="UniProtKB">
        <authorList>
            <consortium name="RefSeq"/>
        </authorList>
    </citation>
    <scope>IDENTIFICATION</scope>
</reference>
<dbReference type="PANTHER" id="PTHR31281:SF3">
    <property type="entry name" value="PROTEIN FAM219A"/>
    <property type="match status" value="1"/>
</dbReference>
<dbReference type="RefSeq" id="XP_065672485.1">
    <property type="nucleotide sequence ID" value="XM_065816413.1"/>
</dbReference>
<protein>
    <submittedName>
        <fullName evidence="3">Protein FAM219A-like</fullName>
    </submittedName>
</protein>
<evidence type="ECO:0000313" key="2">
    <source>
        <dbReference type="Proteomes" id="UP001652625"/>
    </source>
</evidence>
<comment type="similarity">
    <text evidence="1">Belongs to the FAM219 family.</text>
</comment>
<dbReference type="PANTHER" id="PTHR31281">
    <property type="entry name" value="PROTEIN FAM219A"/>
    <property type="match status" value="1"/>
</dbReference>
<dbReference type="Pfam" id="PF15260">
    <property type="entry name" value="FAM219A"/>
    <property type="match status" value="1"/>
</dbReference>
<dbReference type="InterPro" id="IPR029339">
    <property type="entry name" value="FAM219"/>
</dbReference>
<evidence type="ECO:0000256" key="1">
    <source>
        <dbReference type="ARBA" id="ARBA00010549"/>
    </source>
</evidence>
<dbReference type="Proteomes" id="UP001652625">
    <property type="component" value="Chromosome 13"/>
</dbReference>
<proteinExistence type="inferred from homology"/>
<keyword evidence="2" id="KW-1185">Reference proteome</keyword>